<evidence type="ECO:0000313" key="2">
    <source>
        <dbReference type="EMBL" id="MCU7380521.1"/>
    </source>
</evidence>
<organism evidence="2 3">
    <name type="scientific">Hominibacterium faecale</name>
    <dbReference type="NCBI Taxonomy" id="2839743"/>
    <lineage>
        <taxon>Bacteria</taxon>
        <taxon>Bacillati</taxon>
        <taxon>Bacillota</taxon>
        <taxon>Clostridia</taxon>
        <taxon>Peptostreptococcales</taxon>
        <taxon>Anaerovoracaceae</taxon>
        <taxon>Hominibacterium</taxon>
    </lineage>
</organism>
<keyword evidence="3" id="KW-1185">Reference proteome</keyword>
<reference evidence="2" key="1">
    <citation type="submission" date="2022-09" db="EMBL/GenBank/DDBJ databases">
        <title>Culturomic study of gut microbiota in children with autism spectrum disorder.</title>
        <authorList>
            <person name="Efimov B.A."/>
            <person name="Chaplin A.V."/>
            <person name="Sokolova S.R."/>
            <person name="Pikina A.P."/>
            <person name="Korzhanova M."/>
            <person name="Belova V."/>
            <person name="Korostin D."/>
        </authorList>
    </citation>
    <scope>NUCLEOTIDE SEQUENCE</scope>
    <source>
        <strain evidence="2">ASD5510</strain>
    </source>
</reference>
<sequence>MSEKVVIDIEARFTDNTGSVRNAQKNIDELNRSADKAQKSLNDLGKTNAKPRVDADDSGFTKKMKSVEDKAKKFGQLKAEGKLSVLDRASEYIDRAASKAKAFAGKAYNAYLRIKDSDAMKSIGNIAGGLKSLVGKSWRVTVGLVDKVTAPIRSVAGKLNSVLGLAGAGISAYGLVVKPIQLEADYQDLNSQFEVLLGSASAAQKRVDELTAFAGQTPFTRDQIYNASKMLEVYSPAISTPDAPGGLKMVGDIAAGTGRDYNEVAMWVGRLYSALEGGRPVGEMAAALQEMGAIGGVARNKLEKLAESGKDVKTIWPQVTEQFSRFDGTMEKQADNLNNLLLGVKSFATNNFLKKIGAGISESLTPALKKFREWRSENKGLISEWAEGVQNFATTISGKVINGVENLAKKFQTLFQSDEFKQADGFFGKLKVAWDKIIGEPLSNWWNGPGQAKMVDVSNKIGKFLGEGITAAILGIFGVKTDLLGEGMNVAGSFVDGFKKGFEGAEIGSAIWGGIKRFFVAHPVISLILGGLGVGKLIGAVTSGLGAASAGTGTAGLGGLAATIANVATIWDGLKGVTGSAAAGKLGSFVTSNVVGTAAAGTPAAAAAGGAGAALGSRVITGGLFKGKEISAGMASGLGLAATAGGIAAGASVISGANDLYNGYKADNEYDKKYNYAKGGTTLGGVAAGAAIGSILPGVGTLIGAGVGGLVGWISSGKVAESFAGGAEGAEKYAKSSSLAAQKTGELKQKQAELAKSTLDKKFGDITLSAEDMNRAVTNLFGADKLNAISKNDAAISKMSESWAAMNDAGATLDKSMWLATIKPNETKLAADEIENLKASTKSYGDSAKTFLTDAQYAAESSISLLMGSSKKAKELVDSTRNYYGGQSDELSKKTSELNKEMAKDLKDGVISVDEQASIDNIRGQIDKITQEIANQQWEADLNILEAKAGNGKDISEESFEALVKEAHAKGEEAAKSYWDAYGTASVGKSEKQKKELLAGTLGKVGELQLDEGNLGLGTLKEKFSNELGAFNTDMQSIIDGKVSFQDMSQALSDAMSSADWSGTKASIGTFLDTMQPAIEGVKQTYSQLQELEAGGIDVPDKVMGGLKNFLGEIGKLEVTQADNPLQALQSWLDSQEIEWNPTVNAGEPQIKGGQKTKVDGSQVVDTETTPVNVETPVKANAVPIPGLAPLDVSKLLPAKELEPVTVDAPIKANFVPLPGNQLNGNQLIANRATGTTTMTANVIGKAKVTKKAKVNSAQLVNKSASGKATVKANITGKKGSVKKAKVKGSDIAPKSVPHTVTAKITGKKAIQNKISVSAADFSIPESVSKTVTVNVSGVANVTGTHQFRGGIVGSGKIKGFAGGGFVQGGTQLATLAEEGTPEAIIPLGAHRRKRALELYARVGKELGVPRYAAGGIAGGSIRSGATTGGNISIGGVTLNVYAQGGQSVLDAIKDQKEELADELAGIINDGLNAQFENTPARG</sequence>
<dbReference type="RefSeq" id="WP_269478771.1">
    <property type="nucleotide sequence ID" value="NZ_JAOSHN010000010.1"/>
</dbReference>
<proteinExistence type="predicted"/>
<gene>
    <name evidence="2" type="ORF">OBO34_19600</name>
</gene>
<evidence type="ECO:0008006" key="4">
    <source>
        <dbReference type="Google" id="ProtNLM"/>
    </source>
</evidence>
<evidence type="ECO:0000256" key="1">
    <source>
        <dbReference type="SAM" id="Coils"/>
    </source>
</evidence>
<keyword evidence="1" id="KW-0175">Coiled coil</keyword>
<dbReference type="EMBL" id="JAOSHN010000010">
    <property type="protein sequence ID" value="MCU7380521.1"/>
    <property type="molecule type" value="Genomic_DNA"/>
</dbReference>
<accession>A0A9J6QYE7</accession>
<name>A0A9J6QYE7_9FIRM</name>
<comment type="caution">
    <text evidence="2">The sequence shown here is derived from an EMBL/GenBank/DDBJ whole genome shotgun (WGS) entry which is preliminary data.</text>
</comment>
<feature type="coiled-coil region" evidence="1">
    <location>
        <begin position="20"/>
        <end position="47"/>
    </location>
</feature>
<protein>
    <recommendedName>
        <fullName evidence="4">Tape measure protein</fullName>
    </recommendedName>
</protein>
<dbReference type="Proteomes" id="UP001065549">
    <property type="component" value="Unassembled WGS sequence"/>
</dbReference>
<evidence type="ECO:0000313" key="3">
    <source>
        <dbReference type="Proteomes" id="UP001065549"/>
    </source>
</evidence>